<sequence length="189" mass="20581">MEPSHRRTERCLVAHESLFGNTRLVAEAVAAGIEESGIDTRVADVRDPRTGHPGPGTDLVVLAAPTHAFSLSRPDSRSDALRRGATGTPERGLREWLCRWLEEGGPTRPCVAVLDTRVTRVRRLPGASGRIARLLRAQGYRVLDEPTTFLVRDVEGPLVDGEVERAREWGHRLAEELTPAGAGPAGTRT</sequence>
<evidence type="ECO:0000313" key="3">
    <source>
        <dbReference type="Proteomes" id="UP001139485"/>
    </source>
</evidence>
<keyword evidence="3" id="KW-1185">Reference proteome</keyword>
<protein>
    <recommendedName>
        <fullName evidence="1">Flavodoxin-like domain-containing protein</fullName>
    </recommendedName>
</protein>
<proteinExistence type="predicted"/>
<reference evidence="2" key="1">
    <citation type="submission" date="2022-05" db="EMBL/GenBank/DDBJ databases">
        <authorList>
            <person name="Tuo L."/>
        </authorList>
    </citation>
    <scope>NUCLEOTIDE SEQUENCE</scope>
    <source>
        <strain evidence="2">BSK12Z-4</strain>
    </source>
</reference>
<feature type="domain" description="Flavodoxin-like" evidence="1">
    <location>
        <begin position="11"/>
        <end position="174"/>
    </location>
</feature>
<dbReference type="GO" id="GO:0010181">
    <property type="term" value="F:FMN binding"/>
    <property type="evidence" value="ECO:0007669"/>
    <property type="project" value="InterPro"/>
</dbReference>
<evidence type="ECO:0000259" key="1">
    <source>
        <dbReference type="PROSITE" id="PS50902"/>
    </source>
</evidence>
<dbReference type="PROSITE" id="PS50902">
    <property type="entry name" value="FLAVODOXIN_LIKE"/>
    <property type="match status" value="1"/>
</dbReference>
<gene>
    <name evidence="2" type="ORF">M8330_03630</name>
</gene>
<dbReference type="AlphaFoldDB" id="A0A9X2IDU1"/>
<name>A0A9X2IDU1_9ACTN</name>
<dbReference type="Gene3D" id="3.40.50.360">
    <property type="match status" value="1"/>
</dbReference>
<dbReference type="SUPFAM" id="SSF52218">
    <property type="entry name" value="Flavoproteins"/>
    <property type="match status" value="1"/>
</dbReference>
<comment type="caution">
    <text evidence="2">The sequence shown here is derived from an EMBL/GenBank/DDBJ whole genome shotgun (WGS) entry which is preliminary data.</text>
</comment>
<accession>A0A9X2IDU1</accession>
<dbReference type="InterPro" id="IPR008254">
    <property type="entry name" value="Flavodoxin/NO_synth"/>
</dbReference>
<dbReference type="Proteomes" id="UP001139485">
    <property type="component" value="Unassembled WGS sequence"/>
</dbReference>
<organism evidence="2 3">
    <name type="scientific">Nocardioides bruguierae</name>
    <dbReference type="NCBI Taxonomy" id="2945102"/>
    <lineage>
        <taxon>Bacteria</taxon>
        <taxon>Bacillati</taxon>
        <taxon>Actinomycetota</taxon>
        <taxon>Actinomycetes</taxon>
        <taxon>Propionibacteriales</taxon>
        <taxon>Nocardioidaceae</taxon>
        <taxon>Nocardioides</taxon>
    </lineage>
</organism>
<dbReference type="EMBL" id="JAMOIL010000002">
    <property type="protein sequence ID" value="MCM0619388.1"/>
    <property type="molecule type" value="Genomic_DNA"/>
</dbReference>
<dbReference type="RefSeq" id="WP_250826220.1">
    <property type="nucleotide sequence ID" value="NZ_JAMOIL010000002.1"/>
</dbReference>
<evidence type="ECO:0000313" key="2">
    <source>
        <dbReference type="EMBL" id="MCM0619388.1"/>
    </source>
</evidence>
<dbReference type="InterPro" id="IPR029039">
    <property type="entry name" value="Flavoprotein-like_sf"/>
</dbReference>